<feature type="coiled-coil region" evidence="1">
    <location>
        <begin position="588"/>
        <end position="622"/>
    </location>
</feature>
<reference evidence="2 3" key="1">
    <citation type="journal article" date="2018" name="Science">
        <title>The opium poppy genome and morphinan production.</title>
        <authorList>
            <person name="Guo L."/>
            <person name="Winzer T."/>
            <person name="Yang X."/>
            <person name="Li Y."/>
            <person name="Ning Z."/>
            <person name="He Z."/>
            <person name="Teodor R."/>
            <person name="Lu Y."/>
            <person name="Bowser T.A."/>
            <person name="Graham I.A."/>
            <person name="Ye K."/>
        </authorList>
    </citation>
    <scope>NUCLEOTIDE SEQUENCE [LARGE SCALE GENOMIC DNA]</scope>
    <source>
        <strain evidence="3">cv. HN1</strain>
        <tissue evidence="2">Leaves</tissue>
    </source>
</reference>
<keyword evidence="3" id="KW-1185">Reference proteome</keyword>
<evidence type="ECO:0000313" key="3">
    <source>
        <dbReference type="Proteomes" id="UP000316621"/>
    </source>
</evidence>
<sequence>MMGPTDTCSQMQLPNVAVLNFKQGTPLFYMRPLAAAATQSNGMMSPTDPCLQMRPPSGALPHFEQGWAPPLAQVNNHSLAIRPPSQVPVNQGWAPPSAPVNNHSIAMRSPSPAQVNNHSLAVRPLPPAQGAWPSFPPAQMMNHGIVNNNSRPLDLGMFPPWQLTVTLPGGENRHIDIPYSEGTHVIGLPLGLDVPEVIASNYKALLCMVSGMTCIITNQFSDLDRYQKNTASYWEDIVNRYRLEIQELKSTMGGDMTVPQEVMASVSPSKKRKISAEESVPCETKTACIEKPEHLPPPICNEKPVTPVPLVQESVIGEDMDETDDLPLPSVKRARGEGFPTGAALSCSDVQTEKVESTAGFGSVGEPVEATITSTTANCPTADSATLASSTPIDITPPHIESTAGVMLVEEPVDATMTSTSANCLNIDSTALTSSTGTDISTHPVVESTSVSGQVGDEWFAYVENFNIPKEYAVLYKKIYNKYGHIATKKVIKSNDAILLAAVTSLLKIARTMETARGVDLSEALLESWEGDIKDAETLQFNVKWLRETFNRVKIYWKLALRIDKEVESRELVLDATQAKYVGLYSRKDELDSEISEVKINLRKSEAKIAAQREAIQEKIAQKNTFLYEPILGNLFS</sequence>
<keyword evidence="1" id="KW-0175">Coiled coil</keyword>
<dbReference type="AlphaFoldDB" id="A0A4Y7KV63"/>
<proteinExistence type="predicted"/>
<gene>
    <name evidence="2" type="ORF">C5167_000356</name>
</gene>
<dbReference type="EMBL" id="CM010723">
    <property type="protein sequence ID" value="RZC76282.1"/>
    <property type="molecule type" value="Genomic_DNA"/>
</dbReference>
<dbReference type="Gramene" id="RZC76282">
    <property type="protein sequence ID" value="RZC76282"/>
    <property type="gene ID" value="C5167_000356"/>
</dbReference>
<name>A0A4Y7KV63_PAPSO</name>
<organism evidence="2 3">
    <name type="scientific">Papaver somniferum</name>
    <name type="common">Opium poppy</name>
    <dbReference type="NCBI Taxonomy" id="3469"/>
    <lineage>
        <taxon>Eukaryota</taxon>
        <taxon>Viridiplantae</taxon>
        <taxon>Streptophyta</taxon>
        <taxon>Embryophyta</taxon>
        <taxon>Tracheophyta</taxon>
        <taxon>Spermatophyta</taxon>
        <taxon>Magnoliopsida</taxon>
        <taxon>Ranunculales</taxon>
        <taxon>Papaveraceae</taxon>
        <taxon>Papaveroideae</taxon>
        <taxon>Papaver</taxon>
    </lineage>
</organism>
<evidence type="ECO:0000313" key="2">
    <source>
        <dbReference type="EMBL" id="RZC76282.1"/>
    </source>
</evidence>
<evidence type="ECO:0000256" key="1">
    <source>
        <dbReference type="SAM" id="Coils"/>
    </source>
</evidence>
<protein>
    <submittedName>
        <fullName evidence="2">Uncharacterized protein</fullName>
    </submittedName>
</protein>
<dbReference type="STRING" id="3469.A0A4Y7KV63"/>
<accession>A0A4Y7KV63</accession>
<dbReference type="Proteomes" id="UP000316621">
    <property type="component" value="Chromosome 9"/>
</dbReference>